<dbReference type="EMBL" id="VWRR01000006">
    <property type="protein sequence ID" value="KAF6003698.1"/>
    <property type="molecule type" value="Genomic_DNA"/>
</dbReference>
<dbReference type="AlphaFoldDB" id="A0A7J7IKY4"/>
<keyword evidence="2" id="KW-1185">Reference proteome</keyword>
<evidence type="ECO:0000313" key="1">
    <source>
        <dbReference type="EMBL" id="KAF6003698.1"/>
    </source>
</evidence>
<dbReference type="OrthoDB" id="10524788at2759"/>
<proteinExistence type="predicted"/>
<organism evidence="1 2">
    <name type="scientific">Cyanidiococcus yangmingshanensis</name>
    <dbReference type="NCBI Taxonomy" id="2690220"/>
    <lineage>
        <taxon>Eukaryota</taxon>
        <taxon>Rhodophyta</taxon>
        <taxon>Bangiophyceae</taxon>
        <taxon>Cyanidiales</taxon>
        <taxon>Cyanidiaceae</taxon>
        <taxon>Cyanidiococcus</taxon>
    </lineage>
</organism>
<comment type="caution">
    <text evidence="1">The sequence shown here is derived from an EMBL/GenBank/DDBJ whole genome shotgun (WGS) entry which is preliminary data.</text>
</comment>
<reference evidence="1 2" key="1">
    <citation type="journal article" date="2020" name="J. Phycol.">
        <title>Comparative genome analysis reveals Cyanidiococcus gen. nov., a new extremophilic red algal genus sister to Cyanidioschyzon (Cyanidioschyzonaceae, Rhodophyta).</title>
        <authorList>
            <person name="Liu S.-L."/>
            <person name="Chiang Y.-R."/>
            <person name="Yoon H.S."/>
            <person name="Fu H.-Y."/>
        </authorList>
    </citation>
    <scope>NUCLEOTIDE SEQUENCE [LARGE SCALE GENOMIC DNA]</scope>
    <source>
        <strain evidence="1 2">THAL066</strain>
    </source>
</reference>
<dbReference type="Proteomes" id="UP000530660">
    <property type="component" value="Unassembled WGS sequence"/>
</dbReference>
<evidence type="ECO:0000313" key="2">
    <source>
        <dbReference type="Proteomes" id="UP000530660"/>
    </source>
</evidence>
<protein>
    <submittedName>
        <fullName evidence="1">Uncharacterized protein</fullName>
    </submittedName>
</protein>
<gene>
    <name evidence="1" type="ORF">F1559_004635</name>
</gene>
<name>A0A7J7IKY4_9RHOD</name>
<accession>A0A7J7IKY4</accession>
<sequence>MSCAFIAMVYDAPRGRTRADLELSLAQKLAAYHPGDPAYDLNKFEASEPKRLGNNYVQRQLLGPRPFVMDGAFADIAGRGSNSRRASTAVAAAAAAAQTGLLRFPATVTGTDRQVDRESLRLAQLIPNLQFPAGIAAARALATEPDNIRSGVLHLPEPEGDILMGLHPVQSRGISLVRALWDGCINAFSQLVLAYLEVRPSLLSK</sequence>